<keyword evidence="3" id="KW-1185">Reference proteome</keyword>
<feature type="domain" description="OLD protein-like TOPRIM" evidence="1">
    <location>
        <begin position="2"/>
        <end position="45"/>
    </location>
</feature>
<dbReference type="Pfam" id="PF20469">
    <property type="entry name" value="OLD-like_TOPRIM"/>
    <property type="match status" value="1"/>
</dbReference>
<protein>
    <recommendedName>
        <fullName evidence="1">OLD protein-like TOPRIM domain-containing protein</fullName>
    </recommendedName>
</protein>
<reference evidence="3" key="1">
    <citation type="journal article" date="2019" name="Int. J. Syst. Evol. Microbiol.">
        <title>The Global Catalogue of Microorganisms (GCM) 10K type strain sequencing project: providing services to taxonomists for standard genome sequencing and annotation.</title>
        <authorList>
            <consortium name="The Broad Institute Genomics Platform"/>
            <consortium name="The Broad Institute Genome Sequencing Center for Infectious Disease"/>
            <person name="Wu L."/>
            <person name="Ma J."/>
        </authorList>
    </citation>
    <scope>NUCLEOTIDE SEQUENCE [LARGE SCALE GENOMIC DNA]</scope>
    <source>
        <strain evidence="3">JCM 17326</strain>
    </source>
</reference>
<dbReference type="EMBL" id="BAABDQ010000029">
    <property type="protein sequence ID" value="GAA3594740.1"/>
    <property type="molecule type" value="Genomic_DNA"/>
</dbReference>
<accession>A0ABP6YZ66</accession>
<evidence type="ECO:0000313" key="3">
    <source>
        <dbReference type="Proteomes" id="UP001500630"/>
    </source>
</evidence>
<evidence type="ECO:0000259" key="1">
    <source>
        <dbReference type="Pfam" id="PF20469"/>
    </source>
</evidence>
<organism evidence="2 3">
    <name type="scientific">Nonomuraea rosea</name>
    <dbReference type="NCBI Taxonomy" id="638574"/>
    <lineage>
        <taxon>Bacteria</taxon>
        <taxon>Bacillati</taxon>
        <taxon>Actinomycetota</taxon>
        <taxon>Actinomycetes</taxon>
        <taxon>Streptosporangiales</taxon>
        <taxon>Streptosporangiaceae</taxon>
        <taxon>Nonomuraea</taxon>
    </lineage>
</organism>
<name>A0ABP6YZ66_9ACTN</name>
<comment type="caution">
    <text evidence="2">The sequence shown here is derived from an EMBL/GenBank/DDBJ whole genome shotgun (WGS) entry which is preliminary data.</text>
</comment>
<proteinExistence type="predicted"/>
<evidence type="ECO:0000313" key="2">
    <source>
        <dbReference type="EMBL" id="GAA3594740.1"/>
    </source>
</evidence>
<dbReference type="InterPro" id="IPR034139">
    <property type="entry name" value="TOPRIM_OLD"/>
</dbReference>
<gene>
    <name evidence="2" type="ORF">GCM10022419_092430</name>
</gene>
<dbReference type="Proteomes" id="UP001500630">
    <property type="component" value="Unassembled WGS sequence"/>
</dbReference>
<sequence>MVLVEGVSDKSAIEALAERRGRDLAAEDVSVVAMGGATNIGTYVTRYGPLGRDLRLAGLCDAGEEADFRRALERAGLGSGLEALGFFVCVADLEDELIRALGTDAVERVVDAEGELRSFRTLQRQPAWRAGSTHDQLRRFMGSGGGRKIRYSALLVAALDLDRVPRPLDLLLAHLSGSRSR</sequence>